<dbReference type="Proteomes" id="UP000177040">
    <property type="component" value="Unassembled WGS sequence"/>
</dbReference>
<dbReference type="Pfam" id="PF00211">
    <property type="entry name" value="Guanylate_cyc"/>
    <property type="match status" value="1"/>
</dbReference>
<dbReference type="AlphaFoldDB" id="A0A1F6N0G8"/>
<feature type="region of interest" description="Disordered" evidence="2">
    <location>
        <begin position="554"/>
        <end position="581"/>
    </location>
</feature>
<dbReference type="GO" id="GO:0004016">
    <property type="term" value="F:adenylate cyclase activity"/>
    <property type="evidence" value="ECO:0007669"/>
    <property type="project" value="UniProtKB-ARBA"/>
</dbReference>
<dbReference type="PROSITE" id="PS50125">
    <property type="entry name" value="GUANYLATE_CYCLASE_2"/>
    <property type="match status" value="1"/>
</dbReference>
<dbReference type="GO" id="GO:0009190">
    <property type="term" value="P:cyclic nucleotide biosynthetic process"/>
    <property type="evidence" value="ECO:0007669"/>
    <property type="project" value="InterPro"/>
</dbReference>
<dbReference type="Gene3D" id="3.30.70.1230">
    <property type="entry name" value="Nucleotide cyclase"/>
    <property type="match status" value="1"/>
</dbReference>
<gene>
    <name evidence="4" type="ORF">A2983_01815</name>
</gene>
<dbReference type="InterPro" id="IPR001054">
    <property type="entry name" value="A/G_cyclase"/>
</dbReference>
<dbReference type="EMBL" id="MFQH01000024">
    <property type="protein sequence ID" value="OGH77419.1"/>
    <property type="molecule type" value="Genomic_DNA"/>
</dbReference>
<feature type="domain" description="Guanylate cyclase" evidence="3">
    <location>
        <begin position="402"/>
        <end position="536"/>
    </location>
</feature>
<sequence>MESQKITPASWLDVCGKNWYIFREFLKISGYDPSMVEAIIQLVLEDPDTEVLEKSRLEKEWLTLQQYQLVENAVVETTGHVHHLFEAGRFSHQIQFGGSIALDKLNRFFFRHITEPGTGFGFVPSATEGFNENKTFEFVVTERGHMIIRLKYLPGPNGIMRNATEDYRSAIYYIPGIFRGVVDTWYRNEETAGEVKLLSVDVPPQVIIAREAEEAGVDMIVDAIDESQPYLCINGIVYGLIVEHGEKKAILITRDVETPCRIHGTLHPILRKGEIYRWKEPIETEYDIRWRKNRLFTLFSRSRFGSSKAIKAGLSAEARMADAEARLAVVNANSRVALAESAVSEAKLEAAQARAEAAQARADVEAAGKRKLRAIFERAAPSLGVADALLSGTFRPINLKSVIIQCDVVGFKRLSQSWGPVQTNQRMTRMFELIESIARKKGFFPFKRIGDALIIAYAEWPRRSNEASPYQSFGEAEDMAMVLTKEFHRLAKEELAIMFRIGVDLGEVLWCNQTTDPEEVRFDATGNPLTGAARAEAAAEPGRTSVTENFARSRELRLGPEMKNSGLRSRGRIRDKNGDPLDVRDVIEDN</sequence>
<dbReference type="SUPFAM" id="SSF55073">
    <property type="entry name" value="Nucleotide cyclase"/>
    <property type="match status" value="1"/>
</dbReference>
<keyword evidence="1" id="KW-0175">Coiled coil</keyword>
<feature type="compositionally biased region" description="Basic and acidic residues" evidence="2">
    <location>
        <begin position="572"/>
        <end position="581"/>
    </location>
</feature>
<feature type="coiled-coil region" evidence="1">
    <location>
        <begin position="336"/>
        <end position="370"/>
    </location>
</feature>
<proteinExistence type="predicted"/>
<dbReference type="GO" id="GO:0035556">
    <property type="term" value="P:intracellular signal transduction"/>
    <property type="evidence" value="ECO:0007669"/>
    <property type="project" value="InterPro"/>
</dbReference>
<organism evidence="4 5">
    <name type="scientific">Candidatus Magasanikbacteria bacterium RIFCSPLOWO2_01_FULL_40_15</name>
    <dbReference type="NCBI Taxonomy" id="1798686"/>
    <lineage>
        <taxon>Bacteria</taxon>
        <taxon>Candidatus Magasanikiibacteriota</taxon>
    </lineage>
</organism>
<dbReference type="SMART" id="SM00044">
    <property type="entry name" value="CYCc"/>
    <property type="match status" value="1"/>
</dbReference>
<name>A0A1F6N0G8_9BACT</name>
<comment type="caution">
    <text evidence="4">The sequence shown here is derived from an EMBL/GenBank/DDBJ whole genome shotgun (WGS) entry which is preliminary data.</text>
</comment>
<protein>
    <recommendedName>
        <fullName evidence="3">Guanylate cyclase domain-containing protein</fullName>
    </recommendedName>
</protein>
<reference evidence="4 5" key="1">
    <citation type="journal article" date="2016" name="Nat. Commun.">
        <title>Thousands of microbial genomes shed light on interconnected biogeochemical processes in an aquifer system.</title>
        <authorList>
            <person name="Anantharaman K."/>
            <person name="Brown C.T."/>
            <person name="Hug L.A."/>
            <person name="Sharon I."/>
            <person name="Castelle C.J."/>
            <person name="Probst A.J."/>
            <person name="Thomas B.C."/>
            <person name="Singh A."/>
            <person name="Wilkins M.J."/>
            <person name="Karaoz U."/>
            <person name="Brodie E.L."/>
            <person name="Williams K.H."/>
            <person name="Hubbard S.S."/>
            <person name="Banfield J.F."/>
        </authorList>
    </citation>
    <scope>NUCLEOTIDE SEQUENCE [LARGE SCALE GENOMIC DNA]</scope>
</reference>
<evidence type="ECO:0000259" key="3">
    <source>
        <dbReference type="PROSITE" id="PS50125"/>
    </source>
</evidence>
<evidence type="ECO:0000256" key="1">
    <source>
        <dbReference type="SAM" id="Coils"/>
    </source>
</evidence>
<evidence type="ECO:0000256" key="2">
    <source>
        <dbReference type="SAM" id="MobiDB-lite"/>
    </source>
</evidence>
<accession>A0A1F6N0G8</accession>
<dbReference type="InterPro" id="IPR029787">
    <property type="entry name" value="Nucleotide_cyclase"/>
</dbReference>
<evidence type="ECO:0000313" key="4">
    <source>
        <dbReference type="EMBL" id="OGH77419.1"/>
    </source>
</evidence>
<evidence type="ECO:0000313" key="5">
    <source>
        <dbReference type="Proteomes" id="UP000177040"/>
    </source>
</evidence>